<dbReference type="Proteomes" id="UP000655287">
    <property type="component" value="Unassembled WGS sequence"/>
</dbReference>
<dbReference type="AlphaFoldDB" id="A0A919QYU9"/>
<evidence type="ECO:0000256" key="1">
    <source>
        <dbReference type="SAM" id="MobiDB-lite"/>
    </source>
</evidence>
<organism evidence="2 3">
    <name type="scientific">Sphaerisporangium rufum</name>
    <dbReference type="NCBI Taxonomy" id="1381558"/>
    <lineage>
        <taxon>Bacteria</taxon>
        <taxon>Bacillati</taxon>
        <taxon>Actinomycetota</taxon>
        <taxon>Actinomycetes</taxon>
        <taxon>Streptosporangiales</taxon>
        <taxon>Streptosporangiaceae</taxon>
        <taxon>Sphaerisporangium</taxon>
    </lineage>
</organism>
<protein>
    <recommendedName>
        <fullName evidence="4">Cold-shock protein</fullName>
    </recommendedName>
</protein>
<sequence length="101" mass="10031">MTPPDRAAAASRVPGARLAGVQGTVRAFDPAARAGSVLLDDGAEIPFGAAAFDASPLRLLRSGQRVNIRVAGGAVTAITLAGFPLPEPPPPGTRAPGPPDG</sequence>
<dbReference type="EMBL" id="BOOU01000021">
    <property type="protein sequence ID" value="GII76502.1"/>
    <property type="molecule type" value="Genomic_DNA"/>
</dbReference>
<evidence type="ECO:0008006" key="4">
    <source>
        <dbReference type="Google" id="ProtNLM"/>
    </source>
</evidence>
<feature type="region of interest" description="Disordered" evidence="1">
    <location>
        <begin position="82"/>
        <end position="101"/>
    </location>
</feature>
<name>A0A919QYU9_9ACTN</name>
<gene>
    <name evidence="2" type="ORF">Sru01_14840</name>
</gene>
<reference evidence="2" key="1">
    <citation type="submission" date="2021-01" db="EMBL/GenBank/DDBJ databases">
        <title>Whole genome shotgun sequence of Sphaerisporangium rufum NBRC 109079.</title>
        <authorList>
            <person name="Komaki H."/>
            <person name="Tamura T."/>
        </authorList>
    </citation>
    <scope>NUCLEOTIDE SEQUENCE</scope>
    <source>
        <strain evidence="2">NBRC 109079</strain>
    </source>
</reference>
<evidence type="ECO:0000313" key="3">
    <source>
        <dbReference type="Proteomes" id="UP000655287"/>
    </source>
</evidence>
<accession>A0A919QYU9</accession>
<comment type="caution">
    <text evidence="2">The sequence shown here is derived from an EMBL/GenBank/DDBJ whole genome shotgun (WGS) entry which is preliminary data.</text>
</comment>
<evidence type="ECO:0000313" key="2">
    <source>
        <dbReference type="EMBL" id="GII76502.1"/>
    </source>
</evidence>
<proteinExistence type="predicted"/>
<keyword evidence="3" id="KW-1185">Reference proteome</keyword>
<feature type="compositionally biased region" description="Pro residues" evidence="1">
    <location>
        <begin position="85"/>
        <end position="101"/>
    </location>
</feature>